<evidence type="ECO:0000256" key="1">
    <source>
        <dbReference type="ARBA" id="ARBA00001946"/>
    </source>
</evidence>
<dbReference type="Pfam" id="PF10150">
    <property type="entry name" value="RNase_E_G"/>
    <property type="match status" value="1"/>
</dbReference>
<evidence type="ECO:0000256" key="3">
    <source>
        <dbReference type="ARBA" id="ARBA00022801"/>
    </source>
</evidence>
<comment type="caution">
    <text evidence="7">The sequence shown here is derived from an EMBL/GenBank/DDBJ whole genome shotgun (WGS) entry which is preliminary data.</text>
</comment>
<dbReference type="CDD" id="cd04453">
    <property type="entry name" value="S1_RNase_E"/>
    <property type="match status" value="1"/>
</dbReference>
<dbReference type="SUPFAM" id="SSF50249">
    <property type="entry name" value="Nucleic acid-binding proteins"/>
    <property type="match status" value="1"/>
</dbReference>
<keyword evidence="2" id="KW-0479">Metal-binding</keyword>
<sequence>MCRLIFQTRLTEKIGLYTEENQVKDIQLDRITSHARVGSIYLGKVRNIDRSIEAAFIEIDKNVVGFLSKKEYPFNSELGSKLTEGSSIIVQVIKEAYQDKGPRLTANITYAGASMVYLPYSGYLAFSKKLTEDDRIKMESLLKHRLTVQEGLIIRTKSVDMAEDELLEQLEQLRKTHVNLLEFSKNKKAPCRLQTVNQVPDQMLNQYQSLPLTEIIFDQKQIMKQMQQKFPDLADKMLYKQSVSLPGDKSIDQILEEAVQPTVRTKDGIVLTIEQTEGLTVIDIDSSQYQSRQNRRSTLYHINQKSIRPIATEIRKRNISGIILIDFLKMKNREEQQHILQLLRKELACDPIRTEVYGFTKLGLAEMTRKREHVGILQLLTDKSSTIGYKKTIESFAYQFERELLAWNGTKTEAVIVACSPEFHHFIQQYILRNIADLVTIDVYQFIDSNTSNYHIVRSGSGELVQEYIDQKKEWNIDKVL</sequence>
<feature type="domain" description="S1 motif" evidence="6">
    <location>
        <begin position="38"/>
        <end position="107"/>
    </location>
</feature>
<evidence type="ECO:0000256" key="2">
    <source>
        <dbReference type="ARBA" id="ARBA00022723"/>
    </source>
</evidence>
<keyword evidence="8" id="KW-1185">Reference proteome</keyword>
<dbReference type="InterPro" id="IPR019307">
    <property type="entry name" value="RNA-bd_AU-1/RNase_E/G"/>
</dbReference>
<protein>
    <submittedName>
        <fullName evidence="7">Ribonuclease E/G</fullName>
    </submittedName>
</protein>
<dbReference type="InterPro" id="IPR012340">
    <property type="entry name" value="NA-bd_OB-fold"/>
</dbReference>
<dbReference type="PANTHER" id="PTHR30001">
    <property type="entry name" value="RIBONUCLEASE"/>
    <property type="match status" value="1"/>
</dbReference>
<keyword evidence="4" id="KW-0460">Magnesium</keyword>
<dbReference type="PROSITE" id="PS50126">
    <property type="entry name" value="S1"/>
    <property type="match status" value="1"/>
</dbReference>
<evidence type="ECO:0000259" key="6">
    <source>
        <dbReference type="PROSITE" id="PS50126"/>
    </source>
</evidence>
<dbReference type="Gene3D" id="2.40.50.140">
    <property type="entry name" value="Nucleic acid-binding proteins"/>
    <property type="match status" value="1"/>
</dbReference>
<dbReference type="RefSeq" id="WP_390252516.1">
    <property type="nucleotide sequence ID" value="NZ_JBHSDT010000008.1"/>
</dbReference>
<proteinExistence type="predicted"/>
<evidence type="ECO:0000313" key="7">
    <source>
        <dbReference type="EMBL" id="MFC4403977.1"/>
    </source>
</evidence>
<evidence type="ECO:0000256" key="5">
    <source>
        <dbReference type="ARBA" id="ARBA00022884"/>
    </source>
</evidence>
<evidence type="ECO:0000313" key="8">
    <source>
        <dbReference type="Proteomes" id="UP001595882"/>
    </source>
</evidence>
<organism evidence="7 8">
    <name type="scientific">Gracilibacillus xinjiangensis</name>
    <dbReference type="NCBI Taxonomy" id="1193282"/>
    <lineage>
        <taxon>Bacteria</taxon>
        <taxon>Bacillati</taxon>
        <taxon>Bacillota</taxon>
        <taxon>Bacilli</taxon>
        <taxon>Bacillales</taxon>
        <taxon>Bacillaceae</taxon>
        <taxon>Gracilibacillus</taxon>
    </lineage>
</organism>
<keyword evidence="3" id="KW-0378">Hydrolase</keyword>
<gene>
    <name evidence="7" type="ORF">ACFOY7_12950</name>
</gene>
<dbReference type="SMART" id="SM00316">
    <property type="entry name" value="S1"/>
    <property type="match status" value="1"/>
</dbReference>
<dbReference type="InterPro" id="IPR004659">
    <property type="entry name" value="RNase_E/G"/>
</dbReference>
<evidence type="ECO:0000256" key="4">
    <source>
        <dbReference type="ARBA" id="ARBA00022842"/>
    </source>
</evidence>
<dbReference type="Proteomes" id="UP001595882">
    <property type="component" value="Unassembled WGS sequence"/>
</dbReference>
<reference evidence="8" key="1">
    <citation type="journal article" date="2019" name="Int. J. Syst. Evol. Microbiol.">
        <title>The Global Catalogue of Microorganisms (GCM) 10K type strain sequencing project: providing services to taxonomists for standard genome sequencing and annotation.</title>
        <authorList>
            <consortium name="The Broad Institute Genomics Platform"/>
            <consortium name="The Broad Institute Genome Sequencing Center for Infectious Disease"/>
            <person name="Wu L."/>
            <person name="Ma J."/>
        </authorList>
    </citation>
    <scope>NUCLEOTIDE SEQUENCE [LARGE SCALE GENOMIC DNA]</scope>
    <source>
        <strain evidence="8">CCUG 37865</strain>
    </source>
</reference>
<dbReference type="EMBL" id="JBHSDT010000008">
    <property type="protein sequence ID" value="MFC4403977.1"/>
    <property type="molecule type" value="Genomic_DNA"/>
</dbReference>
<comment type="cofactor">
    <cofactor evidence="1">
        <name>Mg(2+)</name>
        <dbReference type="ChEBI" id="CHEBI:18420"/>
    </cofactor>
</comment>
<dbReference type="PANTHER" id="PTHR30001:SF0">
    <property type="entry name" value="RIBONUCLEASE G"/>
    <property type="match status" value="1"/>
</dbReference>
<accession>A0ABV8WVS7</accession>
<dbReference type="InterPro" id="IPR003029">
    <property type="entry name" value="S1_domain"/>
</dbReference>
<keyword evidence="5" id="KW-0694">RNA-binding</keyword>
<name>A0ABV8WVS7_9BACI</name>